<dbReference type="Pfam" id="PF13173">
    <property type="entry name" value="AAA_14"/>
    <property type="match status" value="1"/>
</dbReference>
<dbReference type="SUPFAM" id="SSF52540">
    <property type="entry name" value="P-loop containing nucleoside triphosphate hydrolases"/>
    <property type="match status" value="1"/>
</dbReference>
<dbReference type="EMBL" id="CP002683">
    <property type="protein sequence ID" value="AEH45004.1"/>
    <property type="molecule type" value="Genomic_DNA"/>
</dbReference>
<evidence type="ECO:0000313" key="2">
    <source>
        <dbReference type="EMBL" id="AEH45004.1"/>
    </source>
</evidence>
<dbReference type="Gene3D" id="3.40.50.300">
    <property type="entry name" value="P-loop containing nucleotide triphosphate hydrolases"/>
    <property type="match status" value="1"/>
</dbReference>
<dbReference type="eggNOG" id="COG1373">
    <property type="taxonomic scope" value="Bacteria"/>
</dbReference>
<dbReference type="InterPro" id="IPR041682">
    <property type="entry name" value="AAA_14"/>
</dbReference>
<reference evidence="2 3" key="2">
    <citation type="journal article" date="2012" name="Stand. Genomic Sci.">
        <title>Complete genome sequence of the thermophilic sulfate-reducing ocean bacterium Thermodesulfatator indicus type strain (CIR29812(T)).</title>
        <authorList>
            <person name="Anderson I."/>
            <person name="Saunders E."/>
            <person name="Lapidus A."/>
            <person name="Nolan M."/>
            <person name="Lucas S."/>
            <person name="Tice H."/>
            <person name="Del Rio T.G."/>
            <person name="Cheng J.F."/>
            <person name="Han C."/>
            <person name="Tapia R."/>
            <person name="Goodwin L.A."/>
            <person name="Pitluck S."/>
            <person name="Liolios K."/>
            <person name="Mavromatis K."/>
            <person name="Pagani I."/>
            <person name="Ivanova N."/>
            <person name="Mikhailova N."/>
            <person name="Pati A."/>
            <person name="Chen A."/>
            <person name="Palaniappan K."/>
            <person name="Land M."/>
            <person name="Hauser L."/>
            <person name="Jeffries C.D."/>
            <person name="Chang Y.J."/>
            <person name="Brambilla E.M."/>
            <person name="Rohde M."/>
            <person name="Spring S."/>
            <person name="Goker M."/>
            <person name="Detter J.C."/>
            <person name="Woyke T."/>
            <person name="Bristow J."/>
            <person name="Eisen J.A."/>
            <person name="Markowitz V."/>
            <person name="Hugenholtz P."/>
            <person name="Kyrpides N.C."/>
            <person name="Klenk H.P."/>
        </authorList>
    </citation>
    <scope>NUCLEOTIDE SEQUENCE [LARGE SCALE GENOMIC DNA]</scope>
    <source>
        <strain evidence="3">DSM 15286 / JCM 11887 / CIR29812</strain>
    </source>
</reference>
<dbReference type="InterPro" id="IPR027417">
    <property type="entry name" value="P-loop_NTPase"/>
</dbReference>
<organism evidence="2 3">
    <name type="scientific">Thermodesulfatator indicus (strain DSM 15286 / JCM 11887 / CIR29812)</name>
    <dbReference type="NCBI Taxonomy" id="667014"/>
    <lineage>
        <taxon>Bacteria</taxon>
        <taxon>Pseudomonadati</taxon>
        <taxon>Thermodesulfobacteriota</taxon>
        <taxon>Thermodesulfobacteria</taxon>
        <taxon>Thermodesulfobacteriales</taxon>
        <taxon>Thermodesulfatatoraceae</taxon>
        <taxon>Thermodesulfatator</taxon>
    </lineage>
</organism>
<dbReference type="OrthoDB" id="9778168at2"/>
<dbReference type="PaxDb" id="667014-Thein_1134"/>
<protein>
    <recommendedName>
        <fullName evidence="1">AAA domain-containing protein</fullName>
    </recommendedName>
</protein>
<dbReference type="PANTHER" id="PTHR43566">
    <property type="entry name" value="CONSERVED PROTEIN"/>
    <property type="match status" value="1"/>
</dbReference>
<dbReference type="PANTHER" id="PTHR43566:SF2">
    <property type="entry name" value="DUF4143 DOMAIN-CONTAINING PROTEIN"/>
    <property type="match status" value="1"/>
</dbReference>
<dbReference type="KEGG" id="tid:Thein_1134"/>
<evidence type="ECO:0000259" key="1">
    <source>
        <dbReference type="Pfam" id="PF13173"/>
    </source>
</evidence>
<proteinExistence type="predicted"/>
<dbReference type="RefSeq" id="WP_013907746.1">
    <property type="nucleotide sequence ID" value="NC_015681.1"/>
</dbReference>
<dbReference type="STRING" id="667014.Thein_1134"/>
<dbReference type="Proteomes" id="UP000006793">
    <property type="component" value="Chromosome"/>
</dbReference>
<evidence type="ECO:0000313" key="3">
    <source>
        <dbReference type="Proteomes" id="UP000006793"/>
    </source>
</evidence>
<dbReference type="HOGENOM" id="CLU_2371802_0_0_0"/>
<accession>F8A811</accession>
<name>F8A811_THEID</name>
<reference evidence="3" key="1">
    <citation type="submission" date="2011-04" db="EMBL/GenBank/DDBJ databases">
        <title>The complete genome of Thermodesulfatator indicus DSM 15286.</title>
        <authorList>
            <person name="Lucas S."/>
            <person name="Copeland A."/>
            <person name="Lapidus A."/>
            <person name="Bruce D."/>
            <person name="Goodwin L."/>
            <person name="Pitluck S."/>
            <person name="Peters L."/>
            <person name="Kyrpides N."/>
            <person name="Mavromatis K."/>
            <person name="Pagani I."/>
            <person name="Ivanova N."/>
            <person name="Saunders L."/>
            <person name="Detter J.C."/>
            <person name="Tapia R."/>
            <person name="Han C."/>
            <person name="Land M."/>
            <person name="Hauser L."/>
            <person name="Markowitz V."/>
            <person name="Cheng J.-F."/>
            <person name="Hugenholtz P."/>
            <person name="Woyke T."/>
            <person name="Wu D."/>
            <person name="Spring S."/>
            <person name="Schroeder M."/>
            <person name="Brambilla E."/>
            <person name="Klenk H.-P."/>
            <person name="Eisen J.A."/>
        </authorList>
    </citation>
    <scope>NUCLEOTIDE SEQUENCE [LARGE SCALE GENOMIC DNA]</scope>
    <source>
        <strain evidence="3">DSM 15286 / JCM 11887 / CIR29812</strain>
    </source>
</reference>
<gene>
    <name evidence="2" type="ordered locus">Thein_1134</name>
</gene>
<dbReference type="AlphaFoldDB" id="F8A811"/>
<dbReference type="InParanoid" id="F8A811"/>
<feature type="domain" description="AAA" evidence="1">
    <location>
        <begin position="19"/>
        <end position="89"/>
    </location>
</feature>
<sequence length="95" mass="11541">MDYLPRKIEKDLEKWIFRREIILLKGPRQSGKTTILKYFCQKFGGQYLSLEIEDYAQAIKRDPIKFARRYLKKKNLYLDEVQYVKDIGRLNKDYS</sequence>
<keyword evidence="3" id="KW-1185">Reference proteome</keyword>